<evidence type="ECO:0000313" key="1">
    <source>
        <dbReference type="EMBL" id="AEB34225.1"/>
    </source>
</evidence>
<protein>
    <submittedName>
        <fullName evidence="2">ORF2</fullName>
    </submittedName>
</protein>
<dbReference type="EMBL" id="JF451571">
    <property type="protein sequence ID" value="AEB34225.1"/>
    <property type="molecule type" value="Genomic_DNA"/>
</dbReference>
<name>F8TX53_9VIRU</name>
<sequence>MPEHWEEAWLEHTKGWPGIACQCGNWQDPLWVLLPDGDARLAPPVDDIERGEGEGEVVMGGTDRVTIGEDGW</sequence>
<proteinExistence type="predicted"/>
<reference evidence="2" key="1">
    <citation type="journal article" date="2012" name="Vet. Microbiol.">
        <title>Globalisation and global trade influence molecular viral population genetics of Torque Teno Sus Viruses 1 and 2 in pigs.</title>
        <authorList>
            <person name="Cortey M."/>
            <person name="Pileri E."/>
            <person name="Segales J."/>
            <person name="Kekarainen T."/>
        </authorList>
    </citation>
    <scope>NUCLEOTIDE SEQUENCE</scope>
    <source>
        <strain evidence="2">TTV1_ESP07</strain>
        <strain evidence="1">TTV1_ESP74</strain>
    </source>
</reference>
<dbReference type="EMBL" id="JF451572">
    <property type="protein sequence ID" value="AEB34227.1"/>
    <property type="molecule type" value="Genomic_DNA"/>
</dbReference>
<accession>F8TX53</accession>
<evidence type="ECO:0000313" key="2">
    <source>
        <dbReference type="EMBL" id="AEB34227.1"/>
    </source>
</evidence>
<organism evidence="2">
    <name type="scientific">Torque teno sus virus 1a</name>
    <dbReference type="NCBI Taxonomy" id="687386"/>
    <lineage>
        <taxon>Viruses</taxon>
        <taxon>Monodnaviria</taxon>
        <taxon>Shotokuvirae</taxon>
        <taxon>Commensaviricota</taxon>
        <taxon>Cardeaviricetes</taxon>
        <taxon>Sanitavirales</taxon>
        <taxon>Anelloviridae</taxon>
        <taxon>Iotatorquevirus</taxon>
        <taxon>Iotatorquevirus suida1a</taxon>
    </lineage>
</organism>